<protein>
    <submittedName>
        <fullName evidence="5">N-acetyltransferase</fullName>
    </submittedName>
</protein>
<gene>
    <name evidence="5" type="ORF">NUM_12250</name>
</gene>
<feature type="domain" description="N-acetyltransferase" evidence="4">
    <location>
        <begin position="4"/>
        <end position="182"/>
    </location>
</feature>
<comment type="caution">
    <text evidence="5">The sequence shown here is derived from an EMBL/GenBank/DDBJ whole genome shotgun (WGS) entry which is preliminary data.</text>
</comment>
<dbReference type="EMBL" id="BOPO01000015">
    <property type="protein sequence ID" value="GIL25971.1"/>
    <property type="molecule type" value="Genomic_DNA"/>
</dbReference>
<dbReference type="InterPro" id="IPR000182">
    <property type="entry name" value="GNAT_dom"/>
</dbReference>
<dbReference type="GO" id="GO:0016747">
    <property type="term" value="F:acyltransferase activity, transferring groups other than amino-acyl groups"/>
    <property type="evidence" value="ECO:0007669"/>
    <property type="project" value="InterPro"/>
</dbReference>
<dbReference type="Gene3D" id="3.40.630.30">
    <property type="match status" value="1"/>
</dbReference>
<dbReference type="RefSeq" id="WP_207123571.1">
    <property type="nucleotide sequence ID" value="NZ_BOPO01000015.1"/>
</dbReference>
<keyword evidence="2" id="KW-0012">Acyltransferase</keyword>
<reference evidence="6" key="1">
    <citation type="journal article" date="2021" name="Int. J. Syst. Evol. Microbiol.">
        <title>Actinocatenispora comari sp. nov., an endophytic actinomycete isolated from aerial parts of Comarum salesowianum.</title>
        <authorList>
            <person name="Oyunbileg N."/>
            <person name="Iizaka Y."/>
            <person name="Hamada M."/>
            <person name="Davaapurev B.O."/>
            <person name="Fukumoto A."/>
            <person name="Tsetseg B."/>
            <person name="Kato F."/>
            <person name="Tamura T."/>
            <person name="Batkhuu J."/>
            <person name="Anzai Y."/>
        </authorList>
    </citation>
    <scope>NUCLEOTIDE SEQUENCE [LARGE SCALE GENOMIC DNA]</scope>
    <source>
        <strain evidence="6">NUM-2625</strain>
    </source>
</reference>
<keyword evidence="6" id="KW-1185">Reference proteome</keyword>
<organism evidence="5 6">
    <name type="scientific">Actinocatenispora comari</name>
    <dbReference type="NCBI Taxonomy" id="2807577"/>
    <lineage>
        <taxon>Bacteria</taxon>
        <taxon>Bacillati</taxon>
        <taxon>Actinomycetota</taxon>
        <taxon>Actinomycetes</taxon>
        <taxon>Micromonosporales</taxon>
        <taxon>Micromonosporaceae</taxon>
        <taxon>Actinocatenispora</taxon>
    </lineage>
</organism>
<dbReference type="InterPro" id="IPR016181">
    <property type="entry name" value="Acyl_CoA_acyltransferase"/>
</dbReference>
<sequence>MALGYVRTARAAEAAEIARLQLATWRAAYARIVPARILDGLDDEALAARWLAAITDPPSARHRVLVAIEQGGEANLVGFAAIGPADETATAPDEPADALSTGTAAITDLLVEPRWGRRGHGSRLLAAAVDLWRGDGADHAVAWLFDRDAASRALLGSAGWEDDGAVRALDMDGTLVRQRRLHVALDPEPDESATGSDTDDSAVGSG</sequence>
<dbReference type="AlphaFoldDB" id="A0A8J4EJ63"/>
<dbReference type="Pfam" id="PF00583">
    <property type="entry name" value="Acetyltransf_1"/>
    <property type="match status" value="1"/>
</dbReference>
<evidence type="ECO:0000313" key="6">
    <source>
        <dbReference type="Proteomes" id="UP000614996"/>
    </source>
</evidence>
<dbReference type="PANTHER" id="PTHR43877">
    <property type="entry name" value="AMINOALKYLPHOSPHONATE N-ACETYLTRANSFERASE-RELATED-RELATED"/>
    <property type="match status" value="1"/>
</dbReference>
<evidence type="ECO:0000256" key="1">
    <source>
        <dbReference type="ARBA" id="ARBA00022679"/>
    </source>
</evidence>
<dbReference type="Proteomes" id="UP000614996">
    <property type="component" value="Unassembled WGS sequence"/>
</dbReference>
<dbReference type="PROSITE" id="PS51186">
    <property type="entry name" value="GNAT"/>
    <property type="match status" value="1"/>
</dbReference>
<keyword evidence="1" id="KW-0808">Transferase</keyword>
<evidence type="ECO:0000313" key="5">
    <source>
        <dbReference type="EMBL" id="GIL25971.1"/>
    </source>
</evidence>
<dbReference type="InterPro" id="IPR050832">
    <property type="entry name" value="Bact_Acetyltransf"/>
</dbReference>
<proteinExistence type="predicted"/>
<name>A0A8J4EJ63_9ACTN</name>
<feature type="region of interest" description="Disordered" evidence="3">
    <location>
        <begin position="183"/>
        <end position="206"/>
    </location>
</feature>
<accession>A0A8J4EJ63</accession>
<dbReference type="PANTHER" id="PTHR43877:SF1">
    <property type="entry name" value="ACETYLTRANSFERASE"/>
    <property type="match status" value="1"/>
</dbReference>
<dbReference type="CDD" id="cd04301">
    <property type="entry name" value="NAT_SF"/>
    <property type="match status" value="1"/>
</dbReference>
<evidence type="ECO:0000256" key="3">
    <source>
        <dbReference type="SAM" id="MobiDB-lite"/>
    </source>
</evidence>
<evidence type="ECO:0000259" key="4">
    <source>
        <dbReference type="PROSITE" id="PS51186"/>
    </source>
</evidence>
<evidence type="ECO:0000256" key="2">
    <source>
        <dbReference type="ARBA" id="ARBA00023315"/>
    </source>
</evidence>
<dbReference type="SUPFAM" id="SSF55729">
    <property type="entry name" value="Acyl-CoA N-acyltransferases (Nat)"/>
    <property type="match status" value="1"/>
</dbReference>